<dbReference type="PANTHER" id="PTHR23539:SF1">
    <property type="entry name" value="MAJOR FACILITATOR SUPERFAMILY (MFS) PROFILE DOMAIN-CONTAINING PROTEIN"/>
    <property type="match status" value="1"/>
</dbReference>
<geneLocation type="plasmid" evidence="7 8">
    <name>pBPHY01</name>
</geneLocation>
<dbReference type="PANTHER" id="PTHR23539">
    <property type="entry name" value="MFS TRANSPORTER"/>
    <property type="match status" value="1"/>
</dbReference>
<feature type="transmembrane region" description="Helical" evidence="5">
    <location>
        <begin position="160"/>
        <end position="179"/>
    </location>
</feature>
<feature type="transmembrane region" description="Helical" evidence="5">
    <location>
        <begin position="44"/>
        <end position="62"/>
    </location>
</feature>
<protein>
    <submittedName>
        <fullName evidence="7">Major facilitator superfamily MFS_1</fullName>
    </submittedName>
</protein>
<evidence type="ECO:0000313" key="7">
    <source>
        <dbReference type="EMBL" id="ACC75422.1"/>
    </source>
</evidence>
<name>B2JWU5_PARP8</name>
<dbReference type="Pfam" id="PF07690">
    <property type="entry name" value="MFS_1"/>
    <property type="match status" value="1"/>
</dbReference>
<dbReference type="OrthoDB" id="9812574at2"/>
<keyword evidence="8" id="KW-1185">Reference proteome</keyword>
<proteinExistence type="predicted"/>
<evidence type="ECO:0000256" key="1">
    <source>
        <dbReference type="ARBA" id="ARBA00022692"/>
    </source>
</evidence>
<feature type="transmembrane region" description="Helical" evidence="5">
    <location>
        <begin position="368"/>
        <end position="391"/>
    </location>
</feature>
<feature type="region of interest" description="Disordered" evidence="4">
    <location>
        <begin position="429"/>
        <end position="452"/>
    </location>
</feature>
<evidence type="ECO:0000256" key="4">
    <source>
        <dbReference type="SAM" id="MobiDB-lite"/>
    </source>
</evidence>
<dbReference type="Gene3D" id="1.20.1250.20">
    <property type="entry name" value="MFS general substrate transporter like domains"/>
    <property type="match status" value="2"/>
</dbReference>
<gene>
    <name evidence="7" type="ordered locus">Bphy_6392</name>
</gene>
<sequence precursor="true">MVKPTIPLLAVSFFAADVQAGAGPFLGIFLQARGWTPDTIGTVMTLGAIVGMLATLPAGALVDATSHRRAIVVGAGALTIAAAWVIWVSQHFWPITLALTATAIAGTTMGPAMIGLTLGMIGKRNFDRQYGRNQVANHAGNIVAAVLSGVLGWWLGIPYVFALGAAFGLACIGSVLLIPPGAVHRHFARGLAHRDEKEPSPVPVDSMRILLHSRPLLVLSLALAAFSLGNSAMLPLYSLAVAATHHRDASQIAAANIVISQVVMLIAAVYASRAIRRWGFWWVILATLITLPLRGFTAALLDTPWGILPVQIFDGLGSGLQGVAIPALVMHLLHGTGRVNLGQGAVQGVEAAGACLSPMLGGWIANRFGFPVAFMALGSLTAISLAAWIVLGSQIRQAFDTRRGELEGMEDLDVSALFREPDVRPGASRRSVRAVCRSHGARSANRSGPNTS</sequence>
<reference evidence="8" key="1">
    <citation type="journal article" date="2014" name="Stand. Genomic Sci.">
        <title>Complete genome sequence of Burkholderia phymatum STM815(T), a broad host range and efficient nitrogen-fixing symbiont of Mimosa species.</title>
        <authorList>
            <person name="Moulin L."/>
            <person name="Klonowska A."/>
            <person name="Caroline B."/>
            <person name="Booth K."/>
            <person name="Vriezen J.A."/>
            <person name="Melkonian R."/>
            <person name="James E.K."/>
            <person name="Young J.P."/>
            <person name="Bena G."/>
            <person name="Hauser L."/>
            <person name="Land M."/>
            <person name="Kyrpides N."/>
            <person name="Bruce D."/>
            <person name="Chain P."/>
            <person name="Copeland A."/>
            <person name="Pitluck S."/>
            <person name="Woyke T."/>
            <person name="Lizotte-Waniewski M."/>
            <person name="Bristow J."/>
            <person name="Riley M."/>
        </authorList>
    </citation>
    <scope>NUCLEOTIDE SEQUENCE [LARGE SCALE GENOMIC DNA]</scope>
    <source>
        <strain evidence="8">DSM 17167 / CIP 108236 / LMG 21445 / STM815</strain>
        <plasmid evidence="8">Plasmid pBPHY01</plasmid>
    </source>
</reference>
<evidence type="ECO:0000256" key="2">
    <source>
        <dbReference type="ARBA" id="ARBA00022989"/>
    </source>
</evidence>
<keyword evidence="2 5" id="KW-1133">Transmembrane helix</keyword>
<dbReference type="HOGENOM" id="CLU_038484_0_0_4"/>
<feature type="transmembrane region" description="Helical" evidence="5">
    <location>
        <begin position="252"/>
        <end position="271"/>
    </location>
</feature>
<dbReference type="InterPro" id="IPR020846">
    <property type="entry name" value="MFS_dom"/>
</dbReference>
<dbReference type="SUPFAM" id="SSF103473">
    <property type="entry name" value="MFS general substrate transporter"/>
    <property type="match status" value="1"/>
</dbReference>
<feature type="transmembrane region" description="Helical" evidence="5">
    <location>
        <begin position="93"/>
        <end position="114"/>
    </location>
</feature>
<dbReference type="PROSITE" id="PS50850">
    <property type="entry name" value="MFS"/>
    <property type="match status" value="1"/>
</dbReference>
<feature type="transmembrane region" description="Helical" evidence="5">
    <location>
        <begin position="278"/>
        <end position="301"/>
    </location>
</feature>
<dbReference type="AlphaFoldDB" id="B2JWU5"/>
<feature type="transmembrane region" description="Helical" evidence="5">
    <location>
        <begin position="135"/>
        <end position="154"/>
    </location>
</feature>
<dbReference type="RefSeq" id="WP_012405581.1">
    <property type="nucleotide sequence ID" value="NC_010625.1"/>
</dbReference>
<dbReference type="KEGG" id="bph:Bphy_6392"/>
<feature type="transmembrane region" description="Helical" evidence="5">
    <location>
        <begin position="69"/>
        <end position="87"/>
    </location>
</feature>
<evidence type="ECO:0000256" key="5">
    <source>
        <dbReference type="SAM" id="Phobius"/>
    </source>
</evidence>
<keyword evidence="3 5" id="KW-0472">Membrane</keyword>
<dbReference type="InterPro" id="IPR036259">
    <property type="entry name" value="MFS_trans_sf"/>
</dbReference>
<keyword evidence="7" id="KW-0614">Plasmid</keyword>
<dbReference type="InterPro" id="IPR011701">
    <property type="entry name" value="MFS"/>
</dbReference>
<evidence type="ECO:0000313" key="8">
    <source>
        <dbReference type="Proteomes" id="UP000001192"/>
    </source>
</evidence>
<keyword evidence="1 5" id="KW-0812">Transmembrane</keyword>
<organism evidence="7 8">
    <name type="scientific">Paraburkholderia phymatum (strain DSM 17167 / CIP 108236 / LMG 21445 / STM815)</name>
    <name type="common">Burkholderia phymatum</name>
    <dbReference type="NCBI Taxonomy" id="391038"/>
    <lineage>
        <taxon>Bacteria</taxon>
        <taxon>Pseudomonadati</taxon>
        <taxon>Pseudomonadota</taxon>
        <taxon>Betaproteobacteria</taxon>
        <taxon>Burkholderiales</taxon>
        <taxon>Burkholderiaceae</taxon>
        <taxon>Paraburkholderia</taxon>
    </lineage>
</organism>
<feature type="domain" description="Major facilitator superfamily (MFS) profile" evidence="6">
    <location>
        <begin position="1"/>
        <end position="396"/>
    </location>
</feature>
<dbReference type="GO" id="GO:0022857">
    <property type="term" value="F:transmembrane transporter activity"/>
    <property type="evidence" value="ECO:0007669"/>
    <property type="project" value="InterPro"/>
</dbReference>
<accession>B2JWU5</accession>
<feature type="transmembrane region" description="Helical" evidence="5">
    <location>
        <begin position="216"/>
        <end position="240"/>
    </location>
</feature>
<dbReference type="EMBL" id="CP001045">
    <property type="protein sequence ID" value="ACC75422.1"/>
    <property type="molecule type" value="Genomic_DNA"/>
</dbReference>
<dbReference type="Proteomes" id="UP000001192">
    <property type="component" value="Plasmid pBPHY01"/>
</dbReference>
<evidence type="ECO:0000256" key="3">
    <source>
        <dbReference type="ARBA" id="ARBA00023136"/>
    </source>
</evidence>
<evidence type="ECO:0000259" key="6">
    <source>
        <dbReference type="PROSITE" id="PS50850"/>
    </source>
</evidence>